<keyword evidence="1" id="KW-0175">Coiled coil</keyword>
<name>A0A133PGS4_9FIRM</name>
<dbReference type="Proteomes" id="UP000070174">
    <property type="component" value="Unassembled WGS sequence"/>
</dbReference>
<feature type="coiled-coil region" evidence="1">
    <location>
        <begin position="240"/>
        <end position="267"/>
    </location>
</feature>
<feature type="domain" description="SH3b" evidence="3">
    <location>
        <begin position="274"/>
        <end position="337"/>
    </location>
</feature>
<feature type="transmembrane region" description="Helical" evidence="2">
    <location>
        <begin position="67"/>
        <end position="88"/>
    </location>
</feature>
<reference evidence="4 5" key="1">
    <citation type="submission" date="2016-01" db="EMBL/GenBank/DDBJ databases">
        <authorList>
            <person name="Oliw E.H."/>
        </authorList>
    </citation>
    <scope>NUCLEOTIDE SEQUENCE [LARGE SCALE GENOMIC DNA]</scope>
    <source>
        <strain evidence="4 5">CMW7756A</strain>
    </source>
</reference>
<dbReference type="AlphaFoldDB" id="A0A133PGS4"/>
<organism evidence="4">
    <name type="scientific">Peptoniphilus harei</name>
    <dbReference type="NCBI Taxonomy" id="54005"/>
    <lineage>
        <taxon>Bacteria</taxon>
        <taxon>Bacillati</taxon>
        <taxon>Bacillota</taxon>
        <taxon>Tissierellia</taxon>
        <taxon>Tissierellales</taxon>
        <taxon>Peptoniphilaceae</taxon>
        <taxon>Peptoniphilus</taxon>
    </lineage>
</organism>
<dbReference type="InterPro" id="IPR003646">
    <property type="entry name" value="SH3-like_bac-type"/>
</dbReference>
<evidence type="ECO:0000259" key="3">
    <source>
        <dbReference type="PROSITE" id="PS51781"/>
    </source>
</evidence>
<proteinExistence type="predicted"/>
<dbReference type="SMART" id="SM00287">
    <property type="entry name" value="SH3b"/>
    <property type="match status" value="1"/>
</dbReference>
<evidence type="ECO:0000256" key="1">
    <source>
        <dbReference type="SAM" id="Coils"/>
    </source>
</evidence>
<evidence type="ECO:0000313" key="5">
    <source>
        <dbReference type="Proteomes" id="UP000070174"/>
    </source>
</evidence>
<evidence type="ECO:0000256" key="2">
    <source>
        <dbReference type="SAM" id="Phobius"/>
    </source>
</evidence>
<accession>A0A133PGS4</accession>
<protein>
    <submittedName>
        <fullName evidence="4">SH3 domain protein</fullName>
    </submittedName>
</protein>
<evidence type="ECO:0000313" key="4">
    <source>
        <dbReference type="EMBL" id="KXA27777.1"/>
    </source>
</evidence>
<gene>
    <name evidence="4" type="ORF">HMPREF3229_01848</name>
</gene>
<dbReference type="EMBL" id="LRQE01000050">
    <property type="protein sequence ID" value="KXA27777.1"/>
    <property type="molecule type" value="Genomic_DNA"/>
</dbReference>
<sequence>MKCRNCGKENKEDALFCMDCGQDLREDRDFSKTEIINKDRNYYEEDDDNIVKNNSFKDDSMGLKQKGLVFGLVVVGLLAFSLIFNFGFSKYKYSKLETSAKANLEAKNYKEAREKFSQLYEKSSKQKYLDEINNIDKILETKDLLTKANKKYEARDYEASLANLKEIQVEDDDELQEKVDGLIEKNYAGMKSEIMQLKSSRNYDGAINRLNEYLALDPDNADFKKMLEDINLERTDNEKKAQEESEATKQKARADELEAQIQRLQNREVSSLVGTYQFVTSGKANVRSGPGFAYSISYVLHKGDPVYVYDTKRSDGRTWCNVGNGWISYRTLNGEAK</sequence>
<keyword evidence="2" id="KW-0812">Transmembrane</keyword>
<dbReference type="Pfam" id="PF13240">
    <property type="entry name" value="Zn_Ribbon_1"/>
    <property type="match status" value="1"/>
</dbReference>
<comment type="caution">
    <text evidence="4">The sequence shown here is derived from an EMBL/GenBank/DDBJ whole genome shotgun (WGS) entry which is preliminary data.</text>
</comment>
<dbReference type="Gene3D" id="2.30.30.40">
    <property type="entry name" value="SH3 Domains"/>
    <property type="match status" value="1"/>
</dbReference>
<dbReference type="InterPro" id="IPR026870">
    <property type="entry name" value="Zinc_ribbon_dom"/>
</dbReference>
<dbReference type="PROSITE" id="PS51781">
    <property type="entry name" value="SH3B"/>
    <property type="match status" value="1"/>
</dbReference>
<dbReference type="PATRIC" id="fig|54005.3.peg.1811"/>
<keyword evidence="2" id="KW-0472">Membrane</keyword>
<dbReference type="RefSeq" id="WP_060800749.1">
    <property type="nucleotide sequence ID" value="NZ_KQ957105.1"/>
</dbReference>
<keyword evidence="2" id="KW-1133">Transmembrane helix</keyword>